<dbReference type="Proteomes" id="UP001232992">
    <property type="component" value="Unassembled WGS sequence"/>
</dbReference>
<dbReference type="InterPro" id="IPR001320">
    <property type="entry name" value="Iontro_rcpt_C"/>
</dbReference>
<protein>
    <submittedName>
        <fullName evidence="7">Transporter substrate-binding domain-containing protein</fullName>
    </submittedName>
</protein>
<evidence type="ECO:0000313" key="7">
    <source>
        <dbReference type="EMBL" id="MDJ1184407.1"/>
    </source>
</evidence>
<dbReference type="RefSeq" id="WP_283759059.1">
    <property type="nucleotide sequence ID" value="NZ_JAQOSQ010000014.1"/>
</dbReference>
<gene>
    <name evidence="7" type="ORF">PMH09_14570</name>
</gene>
<dbReference type="PANTHER" id="PTHR35936:SF17">
    <property type="entry name" value="ARGININE-BINDING EXTRACELLULAR PROTEIN ARTP"/>
    <property type="match status" value="1"/>
</dbReference>
<dbReference type="PROSITE" id="PS01039">
    <property type="entry name" value="SBP_BACTERIAL_3"/>
    <property type="match status" value="1"/>
</dbReference>
<evidence type="ECO:0000256" key="2">
    <source>
        <dbReference type="ARBA" id="ARBA00010333"/>
    </source>
</evidence>
<evidence type="ECO:0000313" key="8">
    <source>
        <dbReference type="Proteomes" id="UP001232992"/>
    </source>
</evidence>
<evidence type="ECO:0000256" key="1">
    <source>
        <dbReference type="ARBA" id="ARBA00004196"/>
    </source>
</evidence>
<comment type="caution">
    <text evidence="7">The sequence shown here is derived from an EMBL/GenBank/DDBJ whole genome shotgun (WGS) entry which is preliminary data.</text>
</comment>
<proteinExistence type="inferred from homology"/>
<dbReference type="SUPFAM" id="SSF53850">
    <property type="entry name" value="Periplasmic binding protein-like II"/>
    <property type="match status" value="1"/>
</dbReference>
<feature type="domain" description="Ionotropic glutamate receptor C-terminal" evidence="6">
    <location>
        <begin position="28"/>
        <end position="246"/>
    </location>
</feature>
<evidence type="ECO:0000259" key="5">
    <source>
        <dbReference type="SMART" id="SM00062"/>
    </source>
</evidence>
<reference evidence="7 8" key="1">
    <citation type="submission" date="2023-01" db="EMBL/GenBank/DDBJ databases">
        <title>Novel diversity within Roseofilum (Cyanobacteria; Desertifilaceae) from marine benthic mats with descriptions of four novel species.</title>
        <authorList>
            <person name="Wang Y."/>
            <person name="Berthold D.E."/>
            <person name="Hu J."/>
            <person name="Lefler F.W."/>
            <person name="Laughinghouse H.D. IV."/>
        </authorList>
    </citation>
    <scope>NUCLEOTIDE SEQUENCE [LARGE SCALE GENOMIC DNA]</scope>
    <source>
        <strain evidence="7 8">BLCC-M143</strain>
    </source>
</reference>
<feature type="domain" description="Solute-binding protein family 3/N-terminal" evidence="5">
    <location>
        <begin position="28"/>
        <end position="246"/>
    </location>
</feature>
<dbReference type="PROSITE" id="PS51257">
    <property type="entry name" value="PROKAR_LIPOPROTEIN"/>
    <property type="match status" value="1"/>
</dbReference>
<dbReference type="EMBL" id="JAQOSQ010000014">
    <property type="protein sequence ID" value="MDJ1184407.1"/>
    <property type="molecule type" value="Genomic_DNA"/>
</dbReference>
<accession>A0ABT7BYY4</accession>
<organism evidence="7 8">
    <name type="scientific">Roseofilum casamattae BLCC-M143</name>
    <dbReference type="NCBI Taxonomy" id="3022442"/>
    <lineage>
        <taxon>Bacteria</taxon>
        <taxon>Bacillati</taxon>
        <taxon>Cyanobacteriota</taxon>
        <taxon>Cyanophyceae</taxon>
        <taxon>Desertifilales</taxon>
        <taxon>Desertifilaceae</taxon>
        <taxon>Roseofilum</taxon>
        <taxon>Roseofilum casamattae</taxon>
    </lineage>
</organism>
<keyword evidence="3" id="KW-0732">Signal</keyword>
<dbReference type="PANTHER" id="PTHR35936">
    <property type="entry name" value="MEMBRANE-BOUND LYTIC MUREIN TRANSGLYCOSYLASE F"/>
    <property type="match status" value="1"/>
</dbReference>
<dbReference type="SMART" id="SM00079">
    <property type="entry name" value="PBPe"/>
    <property type="match status" value="1"/>
</dbReference>
<dbReference type="InterPro" id="IPR018313">
    <property type="entry name" value="SBP_3_CS"/>
</dbReference>
<dbReference type="SMART" id="SM00062">
    <property type="entry name" value="PBPb"/>
    <property type="match status" value="1"/>
</dbReference>
<dbReference type="InterPro" id="IPR001638">
    <property type="entry name" value="Solute-binding_3/MltF_N"/>
</dbReference>
<comment type="subcellular location">
    <subcellularLocation>
        <location evidence="1">Cell envelope</location>
    </subcellularLocation>
</comment>
<name>A0ABT7BYY4_9CYAN</name>
<evidence type="ECO:0000256" key="4">
    <source>
        <dbReference type="RuleBase" id="RU003744"/>
    </source>
</evidence>
<keyword evidence="8" id="KW-1185">Reference proteome</keyword>
<dbReference type="Gene3D" id="3.40.190.10">
    <property type="entry name" value="Periplasmic binding protein-like II"/>
    <property type="match status" value="2"/>
</dbReference>
<comment type="similarity">
    <text evidence="2 4">Belongs to the bacterial solute-binding protein 3 family.</text>
</comment>
<dbReference type="Pfam" id="PF00497">
    <property type="entry name" value="SBP_bac_3"/>
    <property type="match status" value="1"/>
</dbReference>
<sequence>MKSLKTFLSLSIITLLSILSISACGPRTLVMGTSADYPPYEFKDTTGAETEIVGFDIDLARAIASSLNVTLAIEDMNFDELIPALEKNRVDFVMAGLSPTPEREAKVDFTDIYYKASTIVLMPKSKRFQPPEELAGKRIGVQVSSTQADAAGKVPDIELVEFDKIGEIIQAVQGKTIDGAIIESTVARQYASANPDLDFSHPFDTGEEGSAIAFPKGSEYTQQFNRILQQLKQNGEIERLIQKWFD</sequence>
<evidence type="ECO:0000256" key="3">
    <source>
        <dbReference type="ARBA" id="ARBA00022729"/>
    </source>
</evidence>
<evidence type="ECO:0000259" key="6">
    <source>
        <dbReference type="SMART" id="SM00079"/>
    </source>
</evidence>